<dbReference type="InterPro" id="IPR040239">
    <property type="entry name" value="HcpB-like"/>
</dbReference>
<dbReference type="AlphaFoldDB" id="A0A844CIW1"/>
<dbReference type="InterPro" id="IPR011990">
    <property type="entry name" value="TPR-like_helical_dom_sf"/>
</dbReference>
<dbReference type="PANTHER" id="PTHR13891:SF1">
    <property type="entry name" value="CYTOCHROME C OXIDASE ASSEMBLY FACTOR 7"/>
    <property type="match status" value="1"/>
</dbReference>
<protein>
    <recommendedName>
        <fullName evidence="4">Beta-lactamase</fullName>
    </recommendedName>
</protein>
<dbReference type="Proteomes" id="UP000564704">
    <property type="component" value="Unassembled WGS sequence"/>
</dbReference>
<gene>
    <name evidence="2" type="ORF">FDP25_07435</name>
</gene>
<keyword evidence="3" id="KW-1185">Reference proteome</keyword>
<dbReference type="EMBL" id="SZWE01000001">
    <property type="protein sequence ID" value="MRU15261.1"/>
    <property type="molecule type" value="Genomic_DNA"/>
</dbReference>
<dbReference type="PANTHER" id="PTHR13891">
    <property type="entry name" value="CYTOCHROME C OXIDASE ASSEMBLY FACTOR 7"/>
    <property type="match status" value="1"/>
</dbReference>
<evidence type="ECO:0000313" key="3">
    <source>
        <dbReference type="Proteomes" id="UP000564704"/>
    </source>
</evidence>
<comment type="caution">
    <text evidence="2">The sequence shown here is derived from an EMBL/GenBank/DDBJ whole genome shotgun (WGS) entry which is preliminary data.</text>
</comment>
<evidence type="ECO:0000313" key="2">
    <source>
        <dbReference type="EMBL" id="MRU15261.1"/>
    </source>
</evidence>
<sequence>MRAFFATLWAALALCATPSFGQTGCDGTRIDECEAIAAYYRHGIPPFPKNPDRAQRLLDTAVAEGKATCRAGDFAQCFKWVNLVQKQAQTSSAANPAEATLLLLQTTAQACAEGKANGCYWQAQALRKMGDARPEKPTHHELMAQAKTLAETEAKALRPACTNGDALACGRLGRLIEDYDLPEETPFERLDFLTQGCVVGSDDACFFLGFAVTSLAQAEPSKPAEAPIKAETITDLETLCDDGHGQICTLLATRILKPKDVHAFLAIAEKACDGGDAIGCSAYGMTQLGEYRETPEPATLTKATDALSKACDQDFMLSCHALEHIGQQ</sequence>
<evidence type="ECO:0000256" key="1">
    <source>
        <dbReference type="SAM" id="SignalP"/>
    </source>
</evidence>
<dbReference type="OrthoDB" id="5321503at2"/>
<reference evidence="2 3" key="1">
    <citation type="submission" date="2019-05" db="EMBL/GenBank/DDBJ databases">
        <title>Roseovarius bejariae sp. nov., a moderately halophylic bacterium isolated from a saline soil in Rambla Salada (Murcia).</title>
        <authorList>
            <person name="Castro D.J."/>
            <person name="Gomez-Altuve A."/>
            <person name="Reina J.C."/>
            <person name="Rodriguez M."/>
            <person name="Sampedro I."/>
            <person name="Llamas I."/>
            <person name="Martinez-Checa F."/>
        </authorList>
    </citation>
    <scope>NUCLEOTIDE SEQUENCE [LARGE SCALE GENOMIC DNA]</scope>
    <source>
        <strain evidence="2 3">A21</strain>
    </source>
</reference>
<keyword evidence="1" id="KW-0732">Signal</keyword>
<name>A0A844CIW1_9RHOB</name>
<dbReference type="SUPFAM" id="SSF81901">
    <property type="entry name" value="HCP-like"/>
    <property type="match status" value="1"/>
</dbReference>
<accession>A0A844CIW1</accession>
<feature type="chain" id="PRO_5039894154" description="Beta-lactamase" evidence="1">
    <location>
        <begin position="22"/>
        <end position="328"/>
    </location>
</feature>
<dbReference type="RefSeq" id="WP_154150387.1">
    <property type="nucleotide sequence ID" value="NZ_SZWE01000001.1"/>
</dbReference>
<organism evidence="2 3">
    <name type="scientific">Roseovarius bejariae</name>
    <dbReference type="NCBI Taxonomy" id="2576383"/>
    <lineage>
        <taxon>Bacteria</taxon>
        <taxon>Pseudomonadati</taxon>
        <taxon>Pseudomonadota</taxon>
        <taxon>Alphaproteobacteria</taxon>
        <taxon>Rhodobacterales</taxon>
        <taxon>Roseobacteraceae</taxon>
        <taxon>Roseovarius</taxon>
    </lineage>
</organism>
<proteinExistence type="predicted"/>
<dbReference type="Gene3D" id="1.25.40.10">
    <property type="entry name" value="Tetratricopeptide repeat domain"/>
    <property type="match status" value="1"/>
</dbReference>
<feature type="signal peptide" evidence="1">
    <location>
        <begin position="1"/>
        <end position="21"/>
    </location>
</feature>
<evidence type="ECO:0008006" key="4">
    <source>
        <dbReference type="Google" id="ProtNLM"/>
    </source>
</evidence>